<reference evidence="6 7" key="1">
    <citation type="submission" date="2021-02" db="EMBL/GenBank/DDBJ databases">
        <title>Niveibacterium changnyeongensis HC41.</title>
        <authorList>
            <person name="Kang M."/>
        </authorList>
    </citation>
    <scope>NUCLEOTIDE SEQUENCE [LARGE SCALE GENOMIC DNA]</scope>
    <source>
        <strain evidence="6 7">HC41</strain>
    </source>
</reference>
<organism evidence="6 7">
    <name type="scientific">Niveibacterium microcysteis</name>
    <dbReference type="NCBI Taxonomy" id="2811415"/>
    <lineage>
        <taxon>Bacteria</taxon>
        <taxon>Pseudomonadati</taxon>
        <taxon>Pseudomonadota</taxon>
        <taxon>Betaproteobacteria</taxon>
        <taxon>Rhodocyclales</taxon>
        <taxon>Rhodocyclaceae</taxon>
        <taxon>Niveibacterium</taxon>
    </lineage>
</organism>
<comment type="function">
    <text evidence="4">PPIases accelerate the folding of proteins. It catalyzes the cis-trans isomerization of proline imidic peptide bonds in oligopeptides.</text>
</comment>
<evidence type="ECO:0000313" key="6">
    <source>
        <dbReference type="EMBL" id="QSI75407.1"/>
    </source>
</evidence>
<dbReference type="CDD" id="cd01920">
    <property type="entry name" value="cyclophilin_EcCYP_like"/>
    <property type="match status" value="1"/>
</dbReference>
<dbReference type="EMBL" id="CP071060">
    <property type="protein sequence ID" value="QSI75407.1"/>
    <property type="molecule type" value="Genomic_DNA"/>
</dbReference>
<evidence type="ECO:0000256" key="2">
    <source>
        <dbReference type="ARBA" id="ARBA00023110"/>
    </source>
</evidence>
<feature type="signal peptide" evidence="4">
    <location>
        <begin position="1"/>
        <end position="35"/>
    </location>
</feature>
<dbReference type="PRINTS" id="PR00153">
    <property type="entry name" value="CSAPPISMRASE"/>
</dbReference>
<dbReference type="Gene3D" id="2.40.100.10">
    <property type="entry name" value="Cyclophilin-like"/>
    <property type="match status" value="1"/>
</dbReference>
<protein>
    <recommendedName>
        <fullName evidence="4">Peptidyl-prolyl cis-trans isomerase</fullName>
        <shortName evidence="4">PPIase</shortName>
        <ecNumber evidence="4">5.2.1.8</ecNumber>
    </recommendedName>
</protein>
<evidence type="ECO:0000259" key="5">
    <source>
        <dbReference type="PROSITE" id="PS50072"/>
    </source>
</evidence>
<dbReference type="InterPro" id="IPR020892">
    <property type="entry name" value="Cyclophilin-type_PPIase_CS"/>
</dbReference>
<dbReference type="InterPro" id="IPR044665">
    <property type="entry name" value="E_coli_cyclophilin_A-like"/>
</dbReference>
<dbReference type="GO" id="GO:0016853">
    <property type="term" value="F:isomerase activity"/>
    <property type="evidence" value="ECO:0007669"/>
    <property type="project" value="UniProtKB-KW"/>
</dbReference>
<dbReference type="Proteomes" id="UP000663570">
    <property type="component" value="Chromosome"/>
</dbReference>
<evidence type="ECO:0000256" key="3">
    <source>
        <dbReference type="ARBA" id="ARBA00023235"/>
    </source>
</evidence>
<keyword evidence="2 4" id="KW-0697">Rotamase</keyword>
<dbReference type="Pfam" id="PF00160">
    <property type="entry name" value="Pro_isomerase"/>
    <property type="match status" value="1"/>
</dbReference>
<feature type="domain" description="PPIase cyclophilin-type" evidence="5">
    <location>
        <begin position="46"/>
        <end position="201"/>
    </location>
</feature>
<dbReference type="EC" id="5.2.1.8" evidence="4"/>
<dbReference type="PANTHER" id="PTHR43246">
    <property type="entry name" value="PEPTIDYL-PROLYL CIS-TRANS ISOMERASE CYP38, CHLOROPLASTIC"/>
    <property type="match status" value="1"/>
</dbReference>
<name>A0ABX7M7G0_9RHOO</name>
<comment type="catalytic activity">
    <reaction evidence="4">
        <text>[protein]-peptidylproline (omega=180) = [protein]-peptidylproline (omega=0)</text>
        <dbReference type="Rhea" id="RHEA:16237"/>
        <dbReference type="Rhea" id="RHEA-COMP:10747"/>
        <dbReference type="Rhea" id="RHEA-COMP:10748"/>
        <dbReference type="ChEBI" id="CHEBI:83833"/>
        <dbReference type="ChEBI" id="CHEBI:83834"/>
        <dbReference type="EC" id="5.2.1.8"/>
    </reaction>
</comment>
<proteinExistence type="inferred from homology"/>
<sequence length="209" mass="22568">MENRVRGTGVNIVRRALACALLAGLSLGFATQTVAAEIGDPKVRIETSVGTFVVELYPAKAPKSVANFLSYVDSGHYDNTIFHRIIRGFVVQGGGVTADMREKPTRAPIENEAKNGLKNETATLAMARTQDPNSATSQFYINLKHNASLDYPSFDGWGYAVFGKVVEGMETVRKMEAVETGIVAGQRDVPLKPVVIKSARRVTPAAAKQ</sequence>
<dbReference type="PROSITE" id="PS00170">
    <property type="entry name" value="CSA_PPIASE_1"/>
    <property type="match status" value="1"/>
</dbReference>
<feature type="chain" id="PRO_5045002265" description="Peptidyl-prolyl cis-trans isomerase" evidence="4">
    <location>
        <begin position="36"/>
        <end position="209"/>
    </location>
</feature>
<accession>A0ABX7M7G0</accession>
<evidence type="ECO:0000256" key="1">
    <source>
        <dbReference type="ARBA" id="ARBA00007365"/>
    </source>
</evidence>
<gene>
    <name evidence="6" type="ORF">JY500_12900</name>
</gene>
<dbReference type="PROSITE" id="PS50072">
    <property type="entry name" value="CSA_PPIASE_2"/>
    <property type="match status" value="1"/>
</dbReference>
<keyword evidence="7" id="KW-1185">Reference proteome</keyword>
<dbReference type="SUPFAM" id="SSF50891">
    <property type="entry name" value="Cyclophilin-like"/>
    <property type="match status" value="1"/>
</dbReference>
<comment type="similarity">
    <text evidence="1 4">Belongs to the cyclophilin-type PPIase family.</text>
</comment>
<dbReference type="InterPro" id="IPR029000">
    <property type="entry name" value="Cyclophilin-like_dom_sf"/>
</dbReference>
<evidence type="ECO:0000313" key="7">
    <source>
        <dbReference type="Proteomes" id="UP000663570"/>
    </source>
</evidence>
<keyword evidence="4" id="KW-0732">Signal</keyword>
<dbReference type="InterPro" id="IPR002130">
    <property type="entry name" value="Cyclophilin-type_PPIase_dom"/>
</dbReference>
<keyword evidence="3 4" id="KW-0413">Isomerase</keyword>
<evidence type="ECO:0000256" key="4">
    <source>
        <dbReference type="RuleBase" id="RU363019"/>
    </source>
</evidence>